<dbReference type="NCBIfam" id="TIGR00167">
    <property type="entry name" value="cbbA"/>
    <property type="match status" value="1"/>
</dbReference>
<feature type="binding site" evidence="13">
    <location>
        <position position="161"/>
    </location>
    <ligand>
        <name>Zn(2+)</name>
        <dbReference type="ChEBI" id="CHEBI:29105"/>
        <label>2</label>
    </ligand>
</feature>
<comment type="function">
    <text evidence="2 14">Catalyzes the aldol condensation of dihydroxyacetone phosphate (DHAP or glycerone-phosphate) with glyceraldehyde 3-phosphate (G3P) to form fructose 1,6-bisphosphate (FBP) in gluconeogenesis and the reverse reaction in glycolysis.</text>
</comment>
<keyword evidence="10 14" id="KW-0456">Lyase</keyword>
<comment type="catalytic activity">
    <reaction evidence="1 14">
        <text>beta-D-fructose 1,6-bisphosphate = D-glyceraldehyde 3-phosphate + dihydroxyacetone phosphate</text>
        <dbReference type="Rhea" id="RHEA:14729"/>
        <dbReference type="ChEBI" id="CHEBI:32966"/>
        <dbReference type="ChEBI" id="CHEBI:57642"/>
        <dbReference type="ChEBI" id="CHEBI:59776"/>
        <dbReference type="EC" id="4.1.2.13"/>
    </reaction>
</comment>
<dbReference type="PANTHER" id="PTHR30559:SF0">
    <property type="entry name" value="FRUCTOSE-BISPHOSPHATE ALDOLASE"/>
    <property type="match status" value="1"/>
</dbReference>
<dbReference type="NCBIfam" id="TIGR01520">
    <property type="entry name" value="FruBisAldo_II_A"/>
    <property type="match status" value="1"/>
</dbReference>
<feature type="binding site" evidence="13">
    <location>
        <position position="96"/>
    </location>
    <ligand>
        <name>Zn(2+)</name>
        <dbReference type="ChEBI" id="CHEBI:29105"/>
        <label>1</label>
        <note>catalytic</note>
    </ligand>
</feature>
<evidence type="ECO:0000256" key="6">
    <source>
        <dbReference type="ARBA" id="ARBA00013779"/>
    </source>
</evidence>
<feature type="binding site" evidence="12">
    <location>
        <begin position="274"/>
        <end position="277"/>
    </location>
    <ligand>
        <name>dihydroxyacetone phosphate</name>
        <dbReference type="ChEBI" id="CHEBI:57642"/>
    </ligand>
</feature>
<dbReference type="GO" id="GO:0005829">
    <property type="term" value="C:cytosol"/>
    <property type="evidence" value="ECO:0007669"/>
    <property type="project" value="TreeGrafter"/>
</dbReference>
<evidence type="ECO:0000256" key="9">
    <source>
        <dbReference type="ARBA" id="ARBA00023152"/>
    </source>
</evidence>
<evidence type="ECO:0000256" key="4">
    <source>
        <dbReference type="ARBA" id="ARBA00005812"/>
    </source>
</evidence>
<comment type="pathway">
    <text evidence="3 14">Carbohydrate degradation; glycolysis; D-glyceraldehyde 3-phosphate and glycerone phosphate from D-glucose: step 4/4.</text>
</comment>
<proteinExistence type="inferred from homology"/>
<dbReference type="UniPathway" id="UPA00109">
    <property type="reaction ID" value="UER00183"/>
</dbReference>
<feature type="binding site" evidence="12">
    <location>
        <position position="213"/>
    </location>
    <ligand>
        <name>dihydroxyacetone phosphate</name>
        <dbReference type="ChEBI" id="CHEBI:57642"/>
    </ligand>
</feature>
<dbReference type="GO" id="GO:0008270">
    <property type="term" value="F:zinc ion binding"/>
    <property type="evidence" value="ECO:0007669"/>
    <property type="project" value="UniProtKB-UniRule"/>
</dbReference>
<dbReference type="PROSITE" id="PS00806">
    <property type="entry name" value="ALDOLASE_CLASS_II_2"/>
    <property type="match status" value="1"/>
</dbReference>
<dbReference type="GO" id="GO:0004332">
    <property type="term" value="F:fructose-bisphosphate aldolase activity"/>
    <property type="evidence" value="ECO:0007669"/>
    <property type="project" value="UniProtKB-EC"/>
</dbReference>
<evidence type="ECO:0000256" key="14">
    <source>
        <dbReference type="RuleBase" id="RU366023"/>
    </source>
</evidence>
<keyword evidence="8 13" id="KW-0862">Zinc</keyword>
<gene>
    <name evidence="15" type="primary">fba</name>
    <name evidence="15" type="ORF">MHPYR_210056</name>
</gene>
<dbReference type="InterPro" id="IPR000771">
    <property type="entry name" value="FBA_II"/>
</dbReference>
<evidence type="ECO:0000256" key="3">
    <source>
        <dbReference type="ARBA" id="ARBA00004714"/>
    </source>
</evidence>
<feature type="binding site" evidence="13">
    <location>
        <position position="131"/>
    </location>
    <ligand>
        <name>Zn(2+)</name>
        <dbReference type="ChEBI" id="CHEBI:29105"/>
        <label>2</label>
    </ligand>
</feature>
<dbReference type="GO" id="GO:0006096">
    <property type="term" value="P:glycolytic process"/>
    <property type="evidence" value="ECO:0007669"/>
    <property type="project" value="UniProtKB-UniPathway"/>
</dbReference>
<evidence type="ECO:0000313" key="15">
    <source>
        <dbReference type="EMBL" id="SBS75271.1"/>
    </source>
</evidence>
<dbReference type="EC" id="4.1.2.13" evidence="5 14"/>
<dbReference type="InterPro" id="IPR013785">
    <property type="entry name" value="Aldolase_TIM"/>
</dbReference>
<evidence type="ECO:0000256" key="5">
    <source>
        <dbReference type="ARBA" id="ARBA00013068"/>
    </source>
</evidence>
<evidence type="ECO:0000256" key="10">
    <source>
        <dbReference type="ARBA" id="ARBA00023239"/>
    </source>
</evidence>
<dbReference type="PROSITE" id="PS00602">
    <property type="entry name" value="ALDOLASE_CLASS_II_1"/>
    <property type="match status" value="1"/>
</dbReference>
<evidence type="ECO:0000256" key="7">
    <source>
        <dbReference type="ARBA" id="ARBA00022723"/>
    </source>
</evidence>
<evidence type="ECO:0000256" key="11">
    <source>
        <dbReference type="PIRSR" id="PIRSR001359-1"/>
    </source>
</evidence>
<feature type="active site" description="Proton donor" evidence="11">
    <location>
        <position position="95"/>
    </location>
</feature>
<dbReference type="Pfam" id="PF01116">
    <property type="entry name" value="F_bP_aldolase"/>
    <property type="match status" value="1"/>
</dbReference>
<feature type="binding site" evidence="13">
    <location>
        <position position="252"/>
    </location>
    <ligand>
        <name>Zn(2+)</name>
        <dbReference type="ChEBI" id="CHEBI:29105"/>
        <label>1</label>
        <note>catalytic</note>
    </ligand>
</feature>
<evidence type="ECO:0000256" key="8">
    <source>
        <dbReference type="ARBA" id="ARBA00022833"/>
    </source>
</evidence>
<reference evidence="15" key="1">
    <citation type="submission" date="2016-03" db="EMBL/GenBank/DDBJ databases">
        <authorList>
            <person name="Ploux O."/>
        </authorList>
    </citation>
    <scope>NUCLEOTIDE SEQUENCE</scope>
    <source>
        <strain evidence="15">UC10</strain>
    </source>
</reference>
<protein>
    <recommendedName>
        <fullName evidence="6 14">Fructose-bisphosphate aldolase</fullName>
        <shortName evidence="14">FBP aldolase</shortName>
        <ecNumber evidence="5 14">4.1.2.13</ecNumber>
    </recommendedName>
</protein>
<dbReference type="PIRSF" id="PIRSF001359">
    <property type="entry name" value="F_bP_aldolase_II"/>
    <property type="match status" value="1"/>
</dbReference>
<evidence type="ECO:0000256" key="2">
    <source>
        <dbReference type="ARBA" id="ARBA00002181"/>
    </source>
</evidence>
<dbReference type="NCBIfam" id="NF006628">
    <property type="entry name" value="PRK09197.1"/>
    <property type="match status" value="1"/>
</dbReference>
<comment type="similarity">
    <text evidence="4 14">Belongs to the class II fructose-bisphosphate aldolase family.</text>
</comment>
<dbReference type="SUPFAM" id="SSF51569">
    <property type="entry name" value="Aldolase"/>
    <property type="match status" value="1"/>
</dbReference>
<feature type="binding site" evidence="13">
    <location>
        <position position="212"/>
    </location>
    <ligand>
        <name>Zn(2+)</name>
        <dbReference type="ChEBI" id="CHEBI:29105"/>
        <label>1</label>
        <note>catalytic</note>
    </ligand>
</feature>
<comment type="cofactor">
    <cofactor evidence="13 14">
        <name>Zn(2+)</name>
        <dbReference type="ChEBI" id="CHEBI:29105"/>
    </cofactor>
    <text evidence="13 14">Binds 2 Zn(2+) ions per subunit. One is catalytic and the other provides a structural contribution.</text>
</comment>
<name>A0A1Y5PGM9_9MYCO</name>
<dbReference type="PANTHER" id="PTHR30559">
    <property type="entry name" value="FRUCTOSE-BISPHOSPHATE ALDOLASE CLASS 2"/>
    <property type="match status" value="1"/>
</dbReference>
<dbReference type="Gene3D" id="3.20.20.70">
    <property type="entry name" value="Aldolase class I"/>
    <property type="match status" value="1"/>
</dbReference>
<evidence type="ECO:0000256" key="13">
    <source>
        <dbReference type="PIRSR" id="PIRSR001359-3"/>
    </source>
</evidence>
<evidence type="ECO:0000256" key="1">
    <source>
        <dbReference type="ARBA" id="ARBA00000441"/>
    </source>
</evidence>
<organism evidence="15">
    <name type="scientific">uncultured Mycobacterium sp</name>
    <dbReference type="NCBI Taxonomy" id="171292"/>
    <lineage>
        <taxon>Bacteria</taxon>
        <taxon>Bacillati</taxon>
        <taxon>Actinomycetota</taxon>
        <taxon>Actinomycetes</taxon>
        <taxon>Mycobacteriales</taxon>
        <taxon>Mycobacteriaceae</taxon>
        <taxon>Mycobacterium</taxon>
        <taxon>environmental samples</taxon>
    </lineage>
</organism>
<sequence>MPIATPEVYAEMLGRAKEHSFAFPAINCVGSESVNAAIKGFADAGSDGIIQFSTGGAEFASGLGVKDMVTGAVALAEFAHIVAARYPITVALHTDHCPKDKLDTYVRPLLAISAERVAKGANPLFQSHMWDGSAVPIDENLSIAQELLKQAAAAKIILEIEIGVVGGEEDGVEAEINDKLYTTSEDFEKTIEALGVGEHGKYLLAATFGNVHGVYKPGNVKLKPEVLAEGQKVAVAKLGLAEGSKPFDFVFHGGSGSLKSEIEDSLKYGVVKMNVDTDTQYAFTRPLAAHMFTNYDGVLKIDGEVGNKKVYDPRSYLKKAEASMSERVVEACNDLHSAGRSVSAG</sequence>
<dbReference type="EMBL" id="FLQS01000014">
    <property type="protein sequence ID" value="SBS75271.1"/>
    <property type="molecule type" value="Genomic_DNA"/>
</dbReference>
<keyword evidence="7 13" id="KW-0479">Metal-binding</keyword>
<dbReference type="AlphaFoldDB" id="A0A1Y5PGM9"/>
<evidence type="ECO:0000256" key="12">
    <source>
        <dbReference type="PIRSR" id="PIRSR001359-2"/>
    </source>
</evidence>
<keyword evidence="9 14" id="KW-0324">Glycolysis</keyword>
<feature type="binding site" evidence="12">
    <location>
        <begin position="253"/>
        <end position="255"/>
    </location>
    <ligand>
        <name>dihydroxyacetone phosphate</name>
        <dbReference type="ChEBI" id="CHEBI:57642"/>
    </ligand>
</feature>
<accession>A0A1Y5PGM9</accession>
<dbReference type="InterPro" id="IPR006411">
    <property type="entry name" value="Fruct_bisP_bact"/>
</dbReference>